<dbReference type="AlphaFoldDB" id="A0A316HX30"/>
<comment type="caution">
    <text evidence="1">The sequence shown here is derived from an EMBL/GenBank/DDBJ whole genome shotgun (WGS) entry which is preliminary data.</text>
</comment>
<dbReference type="Proteomes" id="UP000246005">
    <property type="component" value="Unassembled WGS sequence"/>
</dbReference>
<dbReference type="EMBL" id="QGHB01000006">
    <property type="protein sequence ID" value="PWK85657.1"/>
    <property type="molecule type" value="Genomic_DNA"/>
</dbReference>
<gene>
    <name evidence="1" type="ORF">C8D88_106285</name>
</gene>
<proteinExistence type="predicted"/>
<reference evidence="1 2" key="1">
    <citation type="submission" date="2018-05" db="EMBL/GenBank/DDBJ databases">
        <title>Genomic Encyclopedia of Type Strains, Phase IV (KMG-IV): sequencing the most valuable type-strain genomes for metagenomic binning, comparative biology and taxonomic classification.</title>
        <authorList>
            <person name="Goeker M."/>
        </authorList>
    </citation>
    <scope>NUCLEOTIDE SEQUENCE [LARGE SCALE GENOMIC DNA]</scope>
    <source>
        <strain evidence="1 2">DSM 45480</strain>
    </source>
</reference>
<name>A0A316HX30_9PSEU</name>
<accession>A0A316HX30</accession>
<sequence length="67" mass="7170">MTVVPVWVKVPFQPLETVVPAARVNMTDHGLAALVAVLVKVSAPWKPSCQELSSFHAALHPPVGGMR</sequence>
<organism evidence="1 2">
    <name type="scientific">Lentzea atacamensis</name>
    <dbReference type="NCBI Taxonomy" id="531938"/>
    <lineage>
        <taxon>Bacteria</taxon>
        <taxon>Bacillati</taxon>
        <taxon>Actinomycetota</taxon>
        <taxon>Actinomycetes</taxon>
        <taxon>Pseudonocardiales</taxon>
        <taxon>Pseudonocardiaceae</taxon>
        <taxon>Lentzea</taxon>
    </lineage>
</organism>
<protein>
    <submittedName>
        <fullName evidence="1">Uncharacterized protein</fullName>
    </submittedName>
</protein>
<evidence type="ECO:0000313" key="2">
    <source>
        <dbReference type="Proteomes" id="UP000246005"/>
    </source>
</evidence>
<evidence type="ECO:0000313" key="1">
    <source>
        <dbReference type="EMBL" id="PWK85657.1"/>
    </source>
</evidence>